<gene>
    <name evidence="1" type="ORF">F9C07_9389</name>
</gene>
<organism evidence="1 2">
    <name type="scientific">Aspergillus flavus (strain ATCC 200026 / FGSC A1120 / IAM 13836 / NRRL 3357 / JCM 12722 / SRRC 167)</name>
    <dbReference type="NCBI Taxonomy" id="332952"/>
    <lineage>
        <taxon>Eukaryota</taxon>
        <taxon>Fungi</taxon>
        <taxon>Dikarya</taxon>
        <taxon>Ascomycota</taxon>
        <taxon>Pezizomycotina</taxon>
        <taxon>Eurotiomycetes</taxon>
        <taxon>Eurotiomycetidae</taxon>
        <taxon>Eurotiales</taxon>
        <taxon>Aspergillaceae</taxon>
        <taxon>Aspergillus</taxon>
        <taxon>Aspergillus subgen. Circumdati</taxon>
    </lineage>
</organism>
<accession>A0A7U2MCH5</accession>
<keyword evidence="2" id="KW-1185">Reference proteome</keyword>
<dbReference type="AlphaFoldDB" id="A0A7U2MCH5"/>
<protein>
    <submittedName>
        <fullName evidence="1">Uncharacterized protein</fullName>
    </submittedName>
</protein>
<evidence type="ECO:0000313" key="1">
    <source>
        <dbReference type="EMBL" id="QRD81171.1"/>
    </source>
</evidence>
<reference evidence="2" key="1">
    <citation type="journal article" date="2021" name="G3 (Bethesda)">
        <title>Chromosome assembled and annotated genome sequence of Aspergillus flavus NRRL 3357.</title>
        <authorList>
            <person name="Skerker J.M."/>
            <person name="Pianalto K.M."/>
            <person name="Mondo S.J."/>
            <person name="Yang K."/>
            <person name="Arkin A.P."/>
            <person name="Keller N.P."/>
            <person name="Grigoriev I.V."/>
            <person name="Louise Glass N.L."/>
        </authorList>
    </citation>
    <scope>NUCLEOTIDE SEQUENCE [LARGE SCALE GENOMIC DNA]</scope>
    <source>
        <strain evidence="2">ATCC 200026 / FGSC A1120 / IAM 13836 / NRRL 3357 / JCM 12722 / SRRC 167</strain>
    </source>
</reference>
<evidence type="ECO:0000313" key="2">
    <source>
        <dbReference type="Proteomes" id="UP000596276"/>
    </source>
</evidence>
<name>A0A7U2MCH5_ASPFN</name>
<dbReference type="VEuPathDB" id="FungiDB:F9C07_9389"/>
<proteinExistence type="predicted"/>
<dbReference type="EMBL" id="CP044622">
    <property type="protein sequence ID" value="QRD81171.1"/>
    <property type="molecule type" value="Genomic_DNA"/>
</dbReference>
<sequence length="63" mass="6814">MGLLETANDSLTTFIISLQSSKAPRVADANIILEPEARLVPGQIGALCIPYGKKLRSWGRFAN</sequence>
<dbReference type="Proteomes" id="UP000596276">
    <property type="component" value="Chromosome 2"/>
</dbReference>